<evidence type="ECO:0000313" key="3">
    <source>
        <dbReference type="Proteomes" id="UP000242188"/>
    </source>
</evidence>
<feature type="region of interest" description="Disordered" evidence="1">
    <location>
        <begin position="270"/>
        <end position="344"/>
    </location>
</feature>
<dbReference type="PANTHER" id="PTHR21477">
    <property type="entry name" value="ZGC:172139"/>
    <property type="match status" value="1"/>
</dbReference>
<feature type="compositionally biased region" description="Low complexity" evidence="1">
    <location>
        <begin position="301"/>
        <end position="311"/>
    </location>
</feature>
<comment type="caution">
    <text evidence="2">The sequence shown here is derived from an EMBL/GenBank/DDBJ whole genome shotgun (WGS) entry which is preliminary data.</text>
</comment>
<sequence>MADDQDGGDKPQMKTSSSIQQMLTSIIQERCRDVVKFTTDGEFELVPSTVNDFWTSLFTKYFLSGSVSTDDTRDDMLFYVRKTPNPKGKFYIKTEIEVYRRASKNVPSLEDKSINWEETVYLNIILHQFEYTVTCAVCTRTSESNLQILKKFSQRVYPSPSRRRMDSKGTEEEITYPNIFFTVDNFEEAFGDIIVRDSEMVCVELTAADRRGSLQGVIFLGSIRYEALKKVYDARASLTSKMVQTMSLGWIKNHKRVEFVRMRGPQSKGHAEVAVSRVEGSGPETPDLENFPVEDFDGQESEQQQQNQYTQRRMSDPSSSIGSLVRGGIRRMSMKKSRSETERVDHTLDVDGCHEVEAGTIQEELKNKEQYEGFLGKSFGQAWHIFKERKRANSVALNSYLTYITLPWHRIVADVLDNRQKPSLLF</sequence>
<dbReference type="PANTHER" id="PTHR21477:SF13">
    <property type="entry name" value="KIAA0930"/>
    <property type="match status" value="1"/>
</dbReference>
<dbReference type="EMBL" id="NEDP02001510">
    <property type="protein sequence ID" value="OWF53081.1"/>
    <property type="molecule type" value="Genomic_DNA"/>
</dbReference>
<dbReference type="Pfam" id="PF09741">
    <property type="entry name" value="DUF2045"/>
    <property type="match status" value="1"/>
</dbReference>
<dbReference type="AlphaFoldDB" id="A0A210QWI4"/>
<dbReference type="Proteomes" id="UP000242188">
    <property type="component" value="Unassembled WGS sequence"/>
</dbReference>
<name>A0A210QWI4_MIZYE</name>
<gene>
    <name evidence="2" type="ORF">KP79_PYT00503</name>
</gene>
<organism evidence="2 3">
    <name type="scientific">Mizuhopecten yessoensis</name>
    <name type="common">Japanese scallop</name>
    <name type="synonym">Patinopecten yessoensis</name>
    <dbReference type="NCBI Taxonomy" id="6573"/>
    <lineage>
        <taxon>Eukaryota</taxon>
        <taxon>Metazoa</taxon>
        <taxon>Spiralia</taxon>
        <taxon>Lophotrochozoa</taxon>
        <taxon>Mollusca</taxon>
        <taxon>Bivalvia</taxon>
        <taxon>Autobranchia</taxon>
        <taxon>Pteriomorphia</taxon>
        <taxon>Pectinida</taxon>
        <taxon>Pectinoidea</taxon>
        <taxon>Pectinidae</taxon>
        <taxon>Mizuhopecten</taxon>
    </lineage>
</organism>
<reference evidence="2 3" key="1">
    <citation type="journal article" date="2017" name="Nat. Ecol. Evol.">
        <title>Scallop genome provides insights into evolution of bilaterian karyotype and development.</title>
        <authorList>
            <person name="Wang S."/>
            <person name="Zhang J."/>
            <person name="Jiao W."/>
            <person name="Li J."/>
            <person name="Xun X."/>
            <person name="Sun Y."/>
            <person name="Guo X."/>
            <person name="Huan P."/>
            <person name="Dong B."/>
            <person name="Zhang L."/>
            <person name="Hu X."/>
            <person name="Sun X."/>
            <person name="Wang J."/>
            <person name="Zhao C."/>
            <person name="Wang Y."/>
            <person name="Wang D."/>
            <person name="Huang X."/>
            <person name="Wang R."/>
            <person name="Lv J."/>
            <person name="Li Y."/>
            <person name="Zhang Z."/>
            <person name="Liu B."/>
            <person name="Lu W."/>
            <person name="Hui Y."/>
            <person name="Liang J."/>
            <person name="Zhou Z."/>
            <person name="Hou R."/>
            <person name="Li X."/>
            <person name="Liu Y."/>
            <person name="Li H."/>
            <person name="Ning X."/>
            <person name="Lin Y."/>
            <person name="Zhao L."/>
            <person name="Xing Q."/>
            <person name="Dou J."/>
            <person name="Li Y."/>
            <person name="Mao J."/>
            <person name="Guo H."/>
            <person name="Dou H."/>
            <person name="Li T."/>
            <person name="Mu C."/>
            <person name="Jiang W."/>
            <person name="Fu Q."/>
            <person name="Fu X."/>
            <person name="Miao Y."/>
            <person name="Liu J."/>
            <person name="Yu Q."/>
            <person name="Li R."/>
            <person name="Liao H."/>
            <person name="Li X."/>
            <person name="Kong Y."/>
            <person name="Jiang Z."/>
            <person name="Chourrout D."/>
            <person name="Li R."/>
            <person name="Bao Z."/>
        </authorList>
    </citation>
    <scope>NUCLEOTIDE SEQUENCE [LARGE SCALE GENOMIC DNA]</scope>
    <source>
        <strain evidence="2 3">PY_sf001</strain>
    </source>
</reference>
<proteinExistence type="predicted"/>
<dbReference type="OrthoDB" id="1906921at2759"/>
<protein>
    <submittedName>
        <fullName evidence="2">Uncharacterized protein</fullName>
    </submittedName>
</protein>
<keyword evidence="3" id="KW-1185">Reference proteome</keyword>
<accession>A0A210QWI4</accession>
<dbReference type="InterPro" id="IPR019141">
    <property type="entry name" value="DUF2045"/>
</dbReference>
<evidence type="ECO:0000313" key="2">
    <source>
        <dbReference type="EMBL" id="OWF53081.1"/>
    </source>
</evidence>
<evidence type="ECO:0000256" key="1">
    <source>
        <dbReference type="SAM" id="MobiDB-lite"/>
    </source>
</evidence>
<dbReference type="STRING" id="6573.A0A210QWI4"/>